<evidence type="ECO:0000256" key="1">
    <source>
        <dbReference type="ARBA" id="ARBA00004141"/>
    </source>
</evidence>
<reference evidence="7 8" key="1">
    <citation type="journal article" date="2024" name="Nat. Commun.">
        <title>Phylogenomics reveals the evolutionary origins of lichenization in chlorophyte algae.</title>
        <authorList>
            <person name="Puginier C."/>
            <person name="Libourel C."/>
            <person name="Otte J."/>
            <person name="Skaloud P."/>
            <person name="Haon M."/>
            <person name="Grisel S."/>
            <person name="Petersen M."/>
            <person name="Berrin J.G."/>
            <person name="Delaux P.M."/>
            <person name="Dal Grande F."/>
            <person name="Keller J."/>
        </authorList>
    </citation>
    <scope>NUCLEOTIDE SEQUENCE [LARGE SCALE GENOMIC DNA]</scope>
    <source>
        <strain evidence="7 8">SAG 2036</strain>
    </source>
</reference>
<evidence type="ECO:0000256" key="4">
    <source>
        <dbReference type="ARBA" id="ARBA00022989"/>
    </source>
</evidence>
<comment type="caution">
    <text evidence="7">The sequence shown here is derived from an EMBL/GenBank/DDBJ whole genome shotgun (WGS) entry which is preliminary data.</text>
</comment>
<feature type="transmembrane region" description="Helical" evidence="6">
    <location>
        <begin position="334"/>
        <end position="356"/>
    </location>
</feature>
<keyword evidence="5 6" id="KW-0472">Membrane</keyword>
<evidence type="ECO:0000256" key="2">
    <source>
        <dbReference type="ARBA" id="ARBA00009012"/>
    </source>
</evidence>
<gene>
    <name evidence="7" type="ORF">WJX73_005091</name>
</gene>
<comment type="similarity">
    <text evidence="2">Belongs to the TMEM19 family.</text>
</comment>
<organism evidence="7 8">
    <name type="scientific">Symbiochloris irregularis</name>
    <dbReference type="NCBI Taxonomy" id="706552"/>
    <lineage>
        <taxon>Eukaryota</taxon>
        <taxon>Viridiplantae</taxon>
        <taxon>Chlorophyta</taxon>
        <taxon>core chlorophytes</taxon>
        <taxon>Trebouxiophyceae</taxon>
        <taxon>Trebouxiales</taxon>
        <taxon>Trebouxiaceae</taxon>
        <taxon>Symbiochloris</taxon>
    </lineage>
</organism>
<keyword evidence="3 6" id="KW-0812">Transmembrane</keyword>
<dbReference type="PANTHER" id="PTHR13353:SF14">
    <property type="entry name" value="PROTEIN PGR"/>
    <property type="match status" value="1"/>
</dbReference>
<feature type="transmembrane region" description="Helical" evidence="6">
    <location>
        <begin position="100"/>
        <end position="120"/>
    </location>
</feature>
<evidence type="ECO:0000256" key="5">
    <source>
        <dbReference type="ARBA" id="ARBA00023136"/>
    </source>
</evidence>
<evidence type="ECO:0000313" key="7">
    <source>
        <dbReference type="EMBL" id="KAK9799331.1"/>
    </source>
</evidence>
<evidence type="ECO:0000313" key="8">
    <source>
        <dbReference type="Proteomes" id="UP001465755"/>
    </source>
</evidence>
<protein>
    <recommendedName>
        <fullName evidence="9">Transmembrane protein 19</fullName>
    </recommendedName>
</protein>
<comment type="subcellular location">
    <subcellularLocation>
        <location evidence="1">Membrane</location>
        <topology evidence="1">Multi-pass membrane protein</topology>
    </subcellularLocation>
</comment>
<dbReference type="Proteomes" id="UP001465755">
    <property type="component" value="Unassembled WGS sequence"/>
</dbReference>
<sequence>MATLASLADARSVRRGQIASYPSGVILPAAQPPTKRRRLEQVSATRCSASAAHSQGGSDNHAVSRVLREAERAAKDVQRALQHIHELPSARPPGQELPPVLQSAMSIVIYAAAATLLLASHAHSRQAQWLFAAVAGVSMGLYSRKKGYVSTSGAIAAACVGFANQASSIRAPVTLFAFFLSSSKLTKLKEELKSDTEDFKAGGQRDWKQVVCTGLIPTVLAVLSGHQAGFVDLPLGAAAHRAYTALMGGFLGYFACCCGDTWASELGQLSQQQPRLITTFRPVRKGTNGGVTWLGLGASVAGGLFMGLVFWASALASPSLRAQPPLHSAAVRQWSLVLVGALSGLFGSLLDSLLGATVQYTGFNMKTQKITGKPGPDAGE</sequence>
<dbReference type="PANTHER" id="PTHR13353">
    <property type="entry name" value="TRANSMEMBRANE PROTEIN 19"/>
    <property type="match status" value="1"/>
</dbReference>
<keyword evidence="4 6" id="KW-1133">Transmembrane helix</keyword>
<name>A0AAW1NUH1_9CHLO</name>
<feature type="transmembrane region" description="Helical" evidence="6">
    <location>
        <begin position="291"/>
        <end position="314"/>
    </location>
</feature>
<keyword evidence="8" id="KW-1185">Reference proteome</keyword>
<proteinExistence type="inferred from homology"/>
<evidence type="ECO:0008006" key="9">
    <source>
        <dbReference type="Google" id="ProtNLM"/>
    </source>
</evidence>
<accession>A0AAW1NUH1</accession>
<dbReference type="GO" id="GO:0016020">
    <property type="term" value="C:membrane"/>
    <property type="evidence" value="ECO:0007669"/>
    <property type="project" value="UniProtKB-SubCell"/>
</dbReference>
<dbReference type="Pfam" id="PF01940">
    <property type="entry name" value="DUF92"/>
    <property type="match status" value="1"/>
</dbReference>
<dbReference type="InterPro" id="IPR002794">
    <property type="entry name" value="DUF92_TMEM19"/>
</dbReference>
<evidence type="ECO:0000256" key="3">
    <source>
        <dbReference type="ARBA" id="ARBA00022692"/>
    </source>
</evidence>
<dbReference type="AlphaFoldDB" id="A0AAW1NUH1"/>
<evidence type="ECO:0000256" key="6">
    <source>
        <dbReference type="SAM" id="Phobius"/>
    </source>
</evidence>
<dbReference type="EMBL" id="JALJOQ010000091">
    <property type="protein sequence ID" value="KAK9799331.1"/>
    <property type="molecule type" value="Genomic_DNA"/>
</dbReference>